<evidence type="ECO:0000313" key="1">
    <source>
        <dbReference type="EMBL" id="KAF2279119.1"/>
    </source>
</evidence>
<keyword evidence="2" id="KW-1185">Reference proteome</keyword>
<organism evidence="1 2">
    <name type="scientific">Westerdykella ornata</name>
    <dbReference type="NCBI Taxonomy" id="318751"/>
    <lineage>
        <taxon>Eukaryota</taxon>
        <taxon>Fungi</taxon>
        <taxon>Dikarya</taxon>
        <taxon>Ascomycota</taxon>
        <taxon>Pezizomycotina</taxon>
        <taxon>Dothideomycetes</taxon>
        <taxon>Pleosporomycetidae</taxon>
        <taxon>Pleosporales</taxon>
        <taxon>Sporormiaceae</taxon>
        <taxon>Westerdykella</taxon>
    </lineage>
</organism>
<feature type="non-terminal residue" evidence="1">
    <location>
        <position position="114"/>
    </location>
</feature>
<gene>
    <name evidence="1" type="ORF">EI97DRAFT_360785</name>
</gene>
<evidence type="ECO:0000313" key="2">
    <source>
        <dbReference type="Proteomes" id="UP000800097"/>
    </source>
</evidence>
<reference evidence="1" key="1">
    <citation type="journal article" date="2020" name="Stud. Mycol.">
        <title>101 Dothideomycetes genomes: a test case for predicting lifestyles and emergence of pathogens.</title>
        <authorList>
            <person name="Haridas S."/>
            <person name="Albert R."/>
            <person name="Binder M."/>
            <person name="Bloem J."/>
            <person name="Labutti K."/>
            <person name="Salamov A."/>
            <person name="Andreopoulos B."/>
            <person name="Baker S."/>
            <person name="Barry K."/>
            <person name="Bills G."/>
            <person name="Bluhm B."/>
            <person name="Cannon C."/>
            <person name="Castanera R."/>
            <person name="Culley D."/>
            <person name="Daum C."/>
            <person name="Ezra D."/>
            <person name="Gonzalez J."/>
            <person name="Henrissat B."/>
            <person name="Kuo A."/>
            <person name="Liang C."/>
            <person name="Lipzen A."/>
            <person name="Lutzoni F."/>
            <person name="Magnuson J."/>
            <person name="Mondo S."/>
            <person name="Nolan M."/>
            <person name="Ohm R."/>
            <person name="Pangilinan J."/>
            <person name="Park H.-J."/>
            <person name="Ramirez L."/>
            <person name="Alfaro M."/>
            <person name="Sun H."/>
            <person name="Tritt A."/>
            <person name="Yoshinaga Y."/>
            <person name="Zwiers L.-H."/>
            <person name="Turgeon B."/>
            <person name="Goodwin S."/>
            <person name="Spatafora J."/>
            <person name="Crous P."/>
            <person name="Grigoriev I."/>
        </authorList>
    </citation>
    <scope>NUCLEOTIDE SEQUENCE</scope>
    <source>
        <strain evidence="1">CBS 379.55</strain>
    </source>
</reference>
<protein>
    <submittedName>
        <fullName evidence="1">Uncharacterized protein</fullName>
    </submittedName>
</protein>
<dbReference type="PANTHER" id="PTHR39697">
    <property type="entry name" value="RICIN B LECTIN DOMAIN-CONTAINING PROTEIN-RELATED"/>
    <property type="match status" value="1"/>
</dbReference>
<feature type="non-terminal residue" evidence="1">
    <location>
        <position position="1"/>
    </location>
</feature>
<dbReference type="GeneID" id="54548126"/>
<dbReference type="EMBL" id="ML986487">
    <property type="protein sequence ID" value="KAF2279119.1"/>
    <property type="molecule type" value="Genomic_DNA"/>
</dbReference>
<dbReference type="RefSeq" id="XP_033656658.1">
    <property type="nucleotide sequence ID" value="XM_033794951.1"/>
</dbReference>
<accession>A0A6A6JVP4</accession>
<dbReference type="PANTHER" id="PTHR39697:SF2">
    <property type="entry name" value="CYANOVIRIN-N DOMAIN-CONTAINING PROTEIN"/>
    <property type="match status" value="1"/>
</dbReference>
<name>A0A6A6JVP4_WESOR</name>
<dbReference type="AlphaFoldDB" id="A0A6A6JVP4"/>
<sequence length="114" mass="12299">PTPVSSTYGESPLDATESSIPTAGSTYIIVSATSGHAITFRGGVIILERIGGPGNIRWECVETNGWLGFRDPASALYFGRCNQSTVHCKAPHHKGWEFYCVRHTSRNGGGYVLL</sequence>
<dbReference type="Proteomes" id="UP000800097">
    <property type="component" value="Unassembled WGS sequence"/>
</dbReference>
<dbReference type="OrthoDB" id="5289641at2759"/>
<proteinExistence type="predicted"/>